<keyword evidence="1 5" id="KW-0547">Nucleotide-binding</keyword>
<dbReference type="GO" id="GO:0003677">
    <property type="term" value="F:DNA binding"/>
    <property type="evidence" value="ECO:0007669"/>
    <property type="project" value="InterPro"/>
</dbReference>
<dbReference type="InterPro" id="IPR000212">
    <property type="entry name" value="DNA_helicase_UvrD/REP"/>
</dbReference>
<dbReference type="PANTHER" id="PTHR11070">
    <property type="entry name" value="UVRD / RECB / PCRA DNA HELICASE FAMILY MEMBER"/>
    <property type="match status" value="1"/>
</dbReference>
<dbReference type="GO" id="GO:0043138">
    <property type="term" value="F:3'-5' DNA helicase activity"/>
    <property type="evidence" value="ECO:0007669"/>
    <property type="project" value="TreeGrafter"/>
</dbReference>
<dbReference type="Proteomes" id="UP000637578">
    <property type="component" value="Unassembled WGS sequence"/>
</dbReference>
<comment type="caution">
    <text evidence="8">The sequence shown here is derived from an EMBL/GenBank/DDBJ whole genome shotgun (WGS) entry which is preliminary data.</text>
</comment>
<dbReference type="EMBL" id="BMMK01000001">
    <property type="protein sequence ID" value="GGM33788.1"/>
    <property type="molecule type" value="Genomic_DNA"/>
</dbReference>
<feature type="domain" description="UvrD-like helicase ATP-binding" evidence="7">
    <location>
        <begin position="188"/>
        <end position="562"/>
    </location>
</feature>
<dbReference type="SUPFAM" id="SSF52540">
    <property type="entry name" value="P-loop containing nucleoside triphosphate hydrolases"/>
    <property type="match status" value="1"/>
</dbReference>
<gene>
    <name evidence="8" type="ORF">GCM10012275_01480</name>
</gene>
<evidence type="ECO:0000256" key="3">
    <source>
        <dbReference type="ARBA" id="ARBA00022806"/>
    </source>
</evidence>
<protein>
    <submittedName>
        <fullName evidence="8">DNA helicase</fullName>
    </submittedName>
</protein>
<proteinExistence type="predicted"/>
<dbReference type="PROSITE" id="PS51198">
    <property type="entry name" value="UVRD_HELICASE_ATP_BIND"/>
    <property type="match status" value="1"/>
</dbReference>
<keyword evidence="2 5" id="KW-0378">Hydrolase</keyword>
<dbReference type="GO" id="GO:0005524">
    <property type="term" value="F:ATP binding"/>
    <property type="evidence" value="ECO:0007669"/>
    <property type="project" value="UniProtKB-UniRule"/>
</dbReference>
<evidence type="ECO:0000256" key="1">
    <source>
        <dbReference type="ARBA" id="ARBA00022741"/>
    </source>
</evidence>
<dbReference type="RefSeq" id="WP_189052836.1">
    <property type="nucleotide sequence ID" value="NZ_BMMK01000001.1"/>
</dbReference>
<keyword evidence="4 5" id="KW-0067">ATP-binding</keyword>
<dbReference type="InterPro" id="IPR027785">
    <property type="entry name" value="UvrD-like_helicase_C"/>
</dbReference>
<evidence type="ECO:0000256" key="2">
    <source>
        <dbReference type="ARBA" id="ARBA00022801"/>
    </source>
</evidence>
<dbReference type="Pfam" id="PF00580">
    <property type="entry name" value="UvrD-helicase"/>
    <property type="match status" value="1"/>
</dbReference>
<feature type="binding site" evidence="5">
    <location>
        <begin position="209"/>
        <end position="216"/>
    </location>
    <ligand>
        <name>ATP</name>
        <dbReference type="ChEBI" id="CHEBI:30616"/>
    </ligand>
</feature>
<dbReference type="GO" id="GO:0005829">
    <property type="term" value="C:cytosol"/>
    <property type="evidence" value="ECO:0007669"/>
    <property type="project" value="TreeGrafter"/>
</dbReference>
<evidence type="ECO:0000256" key="5">
    <source>
        <dbReference type="PROSITE-ProRule" id="PRU00560"/>
    </source>
</evidence>
<reference evidence="8" key="2">
    <citation type="submission" date="2020-09" db="EMBL/GenBank/DDBJ databases">
        <authorList>
            <person name="Sun Q."/>
            <person name="Zhou Y."/>
        </authorList>
    </citation>
    <scope>NUCLEOTIDE SEQUENCE</scope>
    <source>
        <strain evidence="8">CGMCC 4.5737</strain>
    </source>
</reference>
<dbReference type="Gene3D" id="3.40.50.300">
    <property type="entry name" value="P-loop containing nucleotide triphosphate hydrolases"/>
    <property type="match status" value="2"/>
</dbReference>
<dbReference type="InterPro" id="IPR027417">
    <property type="entry name" value="P-loop_NTPase"/>
</dbReference>
<evidence type="ECO:0000256" key="6">
    <source>
        <dbReference type="SAM" id="MobiDB-lite"/>
    </source>
</evidence>
<organism evidence="8 9">
    <name type="scientific">Longimycelium tulufanense</name>
    <dbReference type="NCBI Taxonomy" id="907463"/>
    <lineage>
        <taxon>Bacteria</taxon>
        <taxon>Bacillati</taxon>
        <taxon>Actinomycetota</taxon>
        <taxon>Actinomycetes</taxon>
        <taxon>Pseudonocardiales</taxon>
        <taxon>Pseudonocardiaceae</taxon>
        <taxon>Longimycelium</taxon>
    </lineage>
</organism>
<dbReference type="GO" id="GO:0016787">
    <property type="term" value="F:hydrolase activity"/>
    <property type="evidence" value="ECO:0007669"/>
    <property type="project" value="UniProtKB-UniRule"/>
</dbReference>
<accession>A0A8J3FUC7</accession>
<evidence type="ECO:0000259" key="7">
    <source>
        <dbReference type="PROSITE" id="PS51198"/>
    </source>
</evidence>
<keyword evidence="9" id="KW-1185">Reference proteome</keyword>
<reference evidence="8" key="1">
    <citation type="journal article" date="2014" name="Int. J. Syst. Evol. Microbiol.">
        <title>Complete genome sequence of Corynebacterium casei LMG S-19264T (=DSM 44701T), isolated from a smear-ripened cheese.</title>
        <authorList>
            <consortium name="US DOE Joint Genome Institute (JGI-PGF)"/>
            <person name="Walter F."/>
            <person name="Albersmeier A."/>
            <person name="Kalinowski J."/>
            <person name="Ruckert C."/>
        </authorList>
    </citation>
    <scope>NUCLEOTIDE SEQUENCE</scope>
    <source>
        <strain evidence="8">CGMCC 4.5737</strain>
    </source>
</reference>
<evidence type="ECO:0000313" key="9">
    <source>
        <dbReference type="Proteomes" id="UP000637578"/>
    </source>
</evidence>
<dbReference type="Pfam" id="PF13538">
    <property type="entry name" value="UvrD_C_2"/>
    <property type="match status" value="1"/>
</dbReference>
<dbReference type="AlphaFoldDB" id="A0A8J3FUC7"/>
<evidence type="ECO:0000256" key="4">
    <source>
        <dbReference type="ARBA" id="ARBA00022840"/>
    </source>
</evidence>
<keyword evidence="3 5" id="KW-0347">Helicase</keyword>
<sequence length="703" mass="77810">MPESVRQTEIDVEQTHVDRVYARLAELRAEAEQMRDRGHALAHGAGSEARMERASMLFERDALVGYATRLLAALDSEHEGLVFGRLDLTDGQTLHIGRLGVRDTDLGNLVTDWRAPAAAAFYQATAQDPEEVIRRRVIHCTGQRVVDVEDELLRPDAAPEDMQVVGEGALIAALGRARGDAMRDIVATIQREQDEAIRAPAGGVTEITGGPGTGKTAVALHRVAYLLYRERRRLGGAVLVVGPSPTFTNYISRVLPSMGEHSVELRSLGDVLDGVRATHVDPAPVAAIKGSLRMLRVLRRVMRQTPPTAPTELRITYGGQVLKLNESELAEVRKAVHRKPTPPNKSRVLAAEELLEALWRKAEEYAGDGFQPDREELLTDLGERMEFHRFLVRWWPPMAPTWVLSWLRDPERLARAARRILSAQEVQLLSEEWARHEGWSVADAALIDELRVQLGPPPKPRRRRPETDVEIVQSREPERKPLRPEHFDEYLHVVVDEAQDLSPMQWRMLGRRGGYASWTIVGDPAQTSWPDAEEAAKGRAEAVGGSGRAHRRYELRTNYRNAAEIFALAADTIRDLVAEEDLPHAVRKTGVDPTVRTVSASDLAAAVREAADEVLADVDGTVGVITAMNRVGEVAGWLDGVARDRLRVVGSLECKGLEYDATVIVEPGDLLAESPTGRRTLYVAMTRATQRMHVVGTDDGCLP</sequence>
<name>A0A8J3FUC7_9PSEU</name>
<dbReference type="PANTHER" id="PTHR11070:SF45">
    <property type="entry name" value="DNA 3'-5' HELICASE"/>
    <property type="match status" value="1"/>
</dbReference>
<dbReference type="InterPro" id="IPR014016">
    <property type="entry name" value="UvrD-like_ATP-bd"/>
</dbReference>
<feature type="region of interest" description="Disordered" evidence="6">
    <location>
        <begin position="455"/>
        <end position="478"/>
    </location>
</feature>
<dbReference type="GO" id="GO:0000725">
    <property type="term" value="P:recombinational repair"/>
    <property type="evidence" value="ECO:0007669"/>
    <property type="project" value="TreeGrafter"/>
</dbReference>
<evidence type="ECO:0000313" key="8">
    <source>
        <dbReference type="EMBL" id="GGM33788.1"/>
    </source>
</evidence>